<dbReference type="Pfam" id="PF02517">
    <property type="entry name" value="Rce1-like"/>
    <property type="match status" value="1"/>
</dbReference>
<feature type="transmembrane region" description="Helical" evidence="1">
    <location>
        <begin position="188"/>
        <end position="208"/>
    </location>
</feature>
<feature type="transmembrane region" description="Helical" evidence="1">
    <location>
        <begin position="52"/>
        <end position="73"/>
    </location>
</feature>
<feature type="transmembrane region" description="Helical" evidence="1">
    <location>
        <begin position="246"/>
        <end position="266"/>
    </location>
</feature>
<dbReference type="Proteomes" id="UP001235030">
    <property type="component" value="Chromosome"/>
</dbReference>
<accession>A0ABY9PYY6</accession>
<feature type="transmembrane region" description="Helical" evidence="1">
    <location>
        <begin position="220"/>
        <end position="240"/>
    </location>
</feature>
<feature type="transmembrane region" description="Helical" evidence="1">
    <location>
        <begin position="20"/>
        <end position="40"/>
    </location>
</feature>
<keyword evidence="1" id="KW-0812">Transmembrane</keyword>
<feature type="transmembrane region" description="Helical" evidence="1">
    <location>
        <begin position="158"/>
        <end position="176"/>
    </location>
</feature>
<sequence>MEKKIMINKSLNKKDLKISFILTLLCSIGTIFVLLYQSNLIPSEINGMSRNAILLISFIQSVALIFITSFLGLKLARATNFNKGILGWAYSQEKNRYKINKKSLVIAIGISFLCATLMMISEKFLWSVYIPEINGSMYKFNIIYLLSGIIYGGIAEEVLLRLFTLSLIVFILYKIFARKKDKTNIPNSIYLISIFIAAILFALGHLPITISTFNIVDMAVILRMLILNGIPGIFFGYLYWKNGLEYAIISHMFIHIFMQLFWSPILF</sequence>
<proteinExistence type="predicted"/>
<gene>
    <name evidence="3" type="ORF">TEMA_07900</name>
</gene>
<organism evidence="3 4">
    <name type="scientific">Terrisporobacter mayombei</name>
    <dbReference type="NCBI Taxonomy" id="1541"/>
    <lineage>
        <taxon>Bacteria</taxon>
        <taxon>Bacillati</taxon>
        <taxon>Bacillota</taxon>
        <taxon>Clostridia</taxon>
        <taxon>Peptostreptococcales</taxon>
        <taxon>Peptostreptococcaceae</taxon>
        <taxon>Terrisporobacter</taxon>
    </lineage>
</organism>
<dbReference type="EMBL" id="CP101637">
    <property type="protein sequence ID" value="WMT80473.1"/>
    <property type="molecule type" value="Genomic_DNA"/>
</dbReference>
<evidence type="ECO:0000313" key="4">
    <source>
        <dbReference type="Proteomes" id="UP001235030"/>
    </source>
</evidence>
<feature type="transmembrane region" description="Helical" evidence="1">
    <location>
        <begin position="104"/>
        <end position="121"/>
    </location>
</feature>
<evidence type="ECO:0000256" key="1">
    <source>
        <dbReference type="SAM" id="Phobius"/>
    </source>
</evidence>
<keyword evidence="1" id="KW-0472">Membrane</keyword>
<evidence type="ECO:0000259" key="2">
    <source>
        <dbReference type="Pfam" id="PF02517"/>
    </source>
</evidence>
<feature type="domain" description="CAAX prenyl protease 2/Lysostaphin resistance protein A-like" evidence="2">
    <location>
        <begin position="142"/>
        <end position="256"/>
    </location>
</feature>
<name>A0ABY9PYY6_9FIRM</name>
<keyword evidence="1" id="KW-1133">Transmembrane helix</keyword>
<reference evidence="3 4" key="1">
    <citation type="submission" date="2022-07" db="EMBL/GenBank/DDBJ databases">
        <title>Genome sequence of Terrisporobacter mayombei DSM6539.</title>
        <authorList>
            <person name="Boeer T."/>
            <person name="Bengelsdorf F.R."/>
            <person name="Daniel R."/>
            <person name="Poehlein A."/>
        </authorList>
    </citation>
    <scope>NUCLEOTIDE SEQUENCE [LARGE SCALE GENOMIC DNA]</scope>
    <source>
        <strain evidence="3 4">DSM 6539</strain>
    </source>
</reference>
<dbReference type="RefSeq" id="WP_228104722.1">
    <property type="nucleotide sequence ID" value="NZ_CP101637.1"/>
</dbReference>
<protein>
    <recommendedName>
        <fullName evidence="2">CAAX prenyl protease 2/Lysostaphin resistance protein A-like domain-containing protein</fullName>
    </recommendedName>
</protein>
<evidence type="ECO:0000313" key="3">
    <source>
        <dbReference type="EMBL" id="WMT80473.1"/>
    </source>
</evidence>
<keyword evidence="4" id="KW-1185">Reference proteome</keyword>
<dbReference type="InterPro" id="IPR003675">
    <property type="entry name" value="Rce1/LyrA-like_dom"/>
</dbReference>